<protein>
    <submittedName>
        <fullName evidence="1">Uncharacterized protein</fullName>
    </submittedName>
</protein>
<evidence type="ECO:0000313" key="2">
    <source>
        <dbReference type="Proteomes" id="UP000240572"/>
    </source>
</evidence>
<proteinExistence type="predicted"/>
<organism evidence="1 2">
    <name type="scientific">Taibaiella chishuiensis</name>
    <dbReference type="NCBI Taxonomy" id="1434707"/>
    <lineage>
        <taxon>Bacteria</taxon>
        <taxon>Pseudomonadati</taxon>
        <taxon>Bacteroidota</taxon>
        <taxon>Chitinophagia</taxon>
        <taxon>Chitinophagales</taxon>
        <taxon>Chitinophagaceae</taxon>
        <taxon>Taibaiella</taxon>
    </lineage>
</organism>
<reference evidence="1 2" key="1">
    <citation type="submission" date="2018-03" db="EMBL/GenBank/DDBJ databases">
        <title>Genomic Encyclopedia of Type Strains, Phase III (KMG-III): the genomes of soil and plant-associated and newly described type strains.</title>
        <authorList>
            <person name="Whitman W."/>
        </authorList>
    </citation>
    <scope>NUCLEOTIDE SEQUENCE [LARGE SCALE GENOMIC DNA]</scope>
    <source>
        <strain evidence="1 2">CGMCC 1.12700</strain>
    </source>
</reference>
<dbReference type="AlphaFoldDB" id="A0A2P8D7B9"/>
<evidence type="ECO:0000313" key="1">
    <source>
        <dbReference type="EMBL" id="PSK93102.1"/>
    </source>
</evidence>
<accession>A0A2P8D7B9</accession>
<keyword evidence="2" id="KW-1185">Reference proteome</keyword>
<comment type="caution">
    <text evidence="1">The sequence shown here is derived from an EMBL/GenBank/DDBJ whole genome shotgun (WGS) entry which is preliminary data.</text>
</comment>
<name>A0A2P8D7B9_9BACT</name>
<sequence>MKKINITIIYTKNFPLLIALKVIREYSDLAFETISPLIDLFHKEKEVRIDAYTKDWNNLLSTLKFTGFNVAYTENDILITGWDKAVMFPDSAY</sequence>
<dbReference type="RefSeq" id="WP_106522131.1">
    <property type="nucleotide sequence ID" value="NZ_PYGD01000002.1"/>
</dbReference>
<dbReference type="EMBL" id="PYGD01000002">
    <property type="protein sequence ID" value="PSK93102.1"/>
    <property type="molecule type" value="Genomic_DNA"/>
</dbReference>
<gene>
    <name evidence="1" type="ORF">B0I18_10271</name>
</gene>
<dbReference type="Proteomes" id="UP000240572">
    <property type="component" value="Unassembled WGS sequence"/>
</dbReference>